<keyword evidence="1" id="KW-0645">Protease</keyword>
<dbReference type="AlphaFoldDB" id="A0A7J8JIX6"/>
<dbReference type="GO" id="GO:0006508">
    <property type="term" value="P:proteolysis"/>
    <property type="evidence" value="ECO:0007669"/>
    <property type="project" value="UniProtKB-KW"/>
</dbReference>
<evidence type="ECO:0000259" key="7">
    <source>
        <dbReference type="PROSITE" id="PS50240"/>
    </source>
</evidence>
<dbReference type="SMART" id="SM00020">
    <property type="entry name" value="Tryp_SPc"/>
    <property type="match status" value="1"/>
</dbReference>
<proteinExistence type="inferred from homology"/>
<evidence type="ECO:0000256" key="4">
    <source>
        <dbReference type="ARBA" id="ARBA00023157"/>
    </source>
</evidence>
<dbReference type="PANTHER" id="PTHR24252:SF18">
    <property type="entry name" value="OVOCHYMASE 1"/>
    <property type="match status" value="1"/>
</dbReference>
<accession>A0A7J8JIX6</accession>
<gene>
    <name evidence="8" type="ORF">HJG63_014800</name>
</gene>
<sequence>MSYVCCCSFFRKNNPLLWTIVAGDDERTLKESTEQVRRAKHIIVNENFDRLSFSSDIALVQLSSPLEFSSAVRPMYILHRMEPQFLSEICAVTGWGSISKDSGLANCLQQSMLEREMCEHTYYSGHPGGITEKMICSGFAATGGKKFCQGDSGRPLVCRHEKDPFVLYGVINWGAGCAKSRKPGVFARVSVFLDWIQSKIKDTSSASLQINNESKTLTKKQLSPPSTDNASGPGPKGSKIMRLLQCANQGHVTTCKDVILTKSVGIIEIPRYFPRITMSSFSWLQERVCLDIQWCLPDRAF</sequence>
<protein>
    <submittedName>
        <fullName evidence="8">Ovochymase 1</fullName>
    </submittedName>
</protein>
<evidence type="ECO:0000313" key="8">
    <source>
        <dbReference type="EMBL" id="KAF6496864.1"/>
    </source>
</evidence>
<evidence type="ECO:0000256" key="3">
    <source>
        <dbReference type="ARBA" id="ARBA00022825"/>
    </source>
</evidence>
<dbReference type="FunFam" id="2.40.10.10:FF:000002">
    <property type="entry name" value="Transmembrane protease serine"/>
    <property type="match status" value="1"/>
</dbReference>
<keyword evidence="9" id="KW-1185">Reference proteome</keyword>
<feature type="domain" description="Peptidase S1" evidence="7">
    <location>
        <begin position="1"/>
        <end position="201"/>
    </location>
</feature>
<dbReference type="Proteomes" id="UP000593571">
    <property type="component" value="Unassembled WGS sequence"/>
</dbReference>
<keyword evidence="2" id="KW-0378">Hydrolase</keyword>
<dbReference type="EMBL" id="JACASE010000002">
    <property type="protein sequence ID" value="KAF6496864.1"/>
    <property type="molecule type" value="Genomic_DNA"/>
</dbReference>
<dbReference type="GO" id="GO:0004252">
    <property type="term" value="F:serine-type endopeptidase activity"/>
    <property type="evidence" value="ECO:0007669"/>
    <property type="project" value="InterPro"/>
</dbReference>
<name>A0A7J8JIX6_ROUAE</name>
<dbReference type="PROSITE" id="PS50240">
    <property type="entry name" value="TRYPSIN_DOM"/>
    <property type="match status" value="1"/>
</dbReference>
<comment type="caution">
    <text evidence="8">The sequence shown here is derived from an EMBL/GenBank/DDBJ whole genome shotgun (WGS) entry which is preliminary data.</text>
</comment>
<dbReference type="SUPFAM" id="SSF50494">
    <property type="entry name" value="Trypsin-like serine proteases"/>
    <property type="match status" value="1"/>
</dbReference>
<dbReference type="PANTHER" id="PTHR24252">
    <property type="entry name" value="ACROSIN-RELATED"/>
    <property type="match status" value="1"/>
</dbReference>
<dbReference type="Gene3D" id="2.40.10.10">
    <property type="entry name" value="Trypsin-like serine proteases"/>
    <property type="match status" value="1"/>
</dbReference>
<dbReference type="InterPro" id="IPR043504">
    <property type="entry name" value="Peptidase_S1_PA_chymotrypsin"/>
</dbReference>
<dbReference type="Pfam" id="PF00089">
    <property type="entry name" value="Trypsin"/>
    <property type="match status" value="1"/>
</dbReference>
<dbReference type="PRINTS" id="PR00722">
    <property type="entry name" value="CHYMOTRYPSIN"/>
</dbReference>
<dbReference type="InterPro" id="IPR001314">
    <property type="entry name" value="Peptidase_S1A"/>
</dbReference>
<comment type="similarity">
    <text evidence="5">Belongs to the peptidase S1 family. CLIP subfamily.</text>
</comment>
<dbReference type="InterPro" id="IPR001254">
    <property type="entry name" value="Trypsin_dom"/>
</dbReference>
<dbReference type="CDD" id="cd00190">
    <property type="entry name" value="Tryp_SPc"/>
    <property type="match status" value="1"/>
</dbReference>
<keyword evidence="3" id="KW-0720">Serine protease</keyword>
<evidence type="ECO:0000256" key="5">
    <source>
        <dbReference type="ARBA" id="ARBA00024195"/>
    </source>
</evidence>
<evidence type="ECO:0000256" key="2">
    <source>
        <dbReference type="ARBA" id="ARBA00022801"/>
    </source>
</evidence>
<evidence type="ECO:0000256" key="1">
    <source>
        <dbReference type="ARBA" id="ARBA00022670"/>
    </source>
</evidence>
<evidence type="ECO:0000256" key="6">
    <source>
        <dbReference type="SAM" id="MobiDB-lite"/>
    </source>
</evidence>
<reference evidence="8 9" key="1">
    <citation type="journal article" date="2020" name="Nature">
        <title>Six reference-quality genomes reveal evolution of bat adaptations.</title>
        <authorList>
            <person name="Jebb D."/>
            <person name="Huang Z."/>
            <person name="Pippel M."/>
            <person name="Hughes G.M."/>
            <person name="Lavrichenko K."/>
            <person name="Devanna P."/>
            <person name="Winkler S."/>
            <person name="Jermiin L.S."/>
            <person name="Skirmuntt E.C."/>
            <person name="Katzourakis A."/>
            <person name="Burkitt-Gray L."/>
            <person name="Ray D.A."/>
            <person name="Sullivan K.A.M."/>
            <person name="Roscito J.G."/>
            <person name="Kirilenko B.M."/>
            <person name="Davalos L.M."/>
            <person name="Corthals A.P."/>
            <person name="Power M.L."/>
            <person name="Jones G."/>
            <person name="Ransome R.D."/>
            <person name="Dechmann D.K.N."/>
            <person name="Locatelli A.G."/>
            <person name="Puechmaille S.J."/>
            <person name="Fedrigo O."/>
            <person name="Jarvis E.D."/>
            <person name="Hiller M."/>
            <person name="Vernes S.C."/>
            <person name="Myers E.W."/>
            <person name="Teeling E.C."/>
        </authorList>
    </citation>
    <scope>NUCLEOTIDE SEQUENCE [LARGE SCALE GENOMIC DNA]</scope>
    <source>
        <strain evidence="8">MRouAeg1</strain>
        <tissue evidence="8">Muscle</tissue>
    </source>
</reference>
<feature type="compositionally biased region" description="Polar residues" evidence="6">
    <location>
        <begin position="216"/>
        <end position="230"/>
    </location>
</feature>
<keyword evidence="4" id="KW-1015">Disulfide bond</keyword>
<feature type="region of interest" description="Disordered" evidence="6">
    <location>
        <begin position="216"/>
        <end position="235"/>
    </location>
</feature>
<dbReference type="InterPro" id="IPR009003">
    <property type="entry name" value="Peptidase_S1_PA"/>
</dbReference>
<evidence type="ECO:0000313" key="9">
    <source>
        <dbReference type="Proteomes" id="UP000593571"/>
    </source>
</evidence>
<organism evidence="8 9">
    <name type="scientific">Rousettus aegyptiacus</name>
    <name type="common">Egyptian fruit bat</name>
    <name type="synonym">Pteropus aegyptiacus</name>
    <dbReference type="NCBI Taxonomy" id="9407"/>
    <lineage>
        <taxon>Eukaryota</taxon>
        <taxon>Metazoa</taxon>
        <taxon>Chordata</taxon>
        <taxon>Craniata</taxon>
        <taxon>Vertebrata</taxon>
        <taxon>Euteleostomi</taxon>
        <taxon>Mammalia</taxon>
        <taxon>Eutheria</taxon>
        <taxon>Laurasiatheria</taxon>
        <taxon>Chiroptera</taxon>
        <taxon>Yinpterochiroptera</taxon>
        <taxon>Pteropodoidea</taxon>
        <taxon>Pteropodidae</taxon>
        <taxon>Rousettinae</taxon>
        <taxon>Rousettus</taxon>
    </lineage>
</organism>